<evidence type="ECO:0000256" key="1">
    <source>
        <dbReference type="ARBA" id="ARBA00022691"/>
    </source>
</evidence>
<dbReference type="SUPFAM" id="SSF118196">
    <property type="entry name" value="YaeB-like"/>
    <property type="match status" value="1"/>
</dbReference>
<evidence type="ECO:0000313" key="5">
    <source>
        <dbReference type="EMBL" id="CCI47822.1"/>
    </source>
</evidence>
<dbReference type="InterPro" id="IPR036413">
    <property type="entry name" value="YaeB-like_sf"/>
</dbReference>
<feature type="domain" description="TsaA-like" evidence="4">
    <location>
        <begin position="87"/>
        <end position="231"/>
    </location>
</feature>
<gene>
    <name evidence="5" type="ORF">BN9_088410</name>
</gene>
<feature type="coiled-coil region" evidence="3">
    <location>
        <begin position="442"/>
        <end position="469"/>
    </location>
</feature>
<evidence type="ECO:0000256" key="3">
    <source>
        <dbReference type="SAM" id="Coils"/>
    </source>
</evidence>
<dbReference type="InterPro" id="IPR016197">
    <property type="entry name" value="Chromo-like_dom_sf"/>
</dbReference>
<dbReference type="SUPFAM" id="SSF54160">
    <property type="entry name" value="Chromo domain-like"/>
    <property type="match status" value="1"/>
</dbReference>
<dbReference type="Gene3D" id="2.30.30.140">
    <property type="match status" value="1"/>
</dbReference>
<keyword evidence="1" id="KW-0949">S-adenosyl-L-methionine</keyword>
<dbReference type="CDD" id="cd09281">
    <property type="entry name" value="UPF0066"/>
    <property type="match status" value="1"/>
</dbReference>
<keyword evidence="6" id="KW-1185">Reference proteome</keyword>
<organism evidence="5 6">
    <name type="scientific">Albugo candida</name>
    <dbReference type="NCBI Taxonomy" id="65357"/>
    <lineage>
        <taxon>Eukaryota</taxon>
        <taxon>Sar</taxon>
        <taxon>Stramenopiles</taxon>
        <taxon>Oomycota</taxon>
        <taxon>Peronosporomycetes</taxon>
        <taxon>Albuginales</taxon>
        <taxon>Albuginaceae</taxon>
        <taxon>Albugo</taxon>
    </lineage>
</organism>
<evidence type="ECO:0000259" key="4">
    <source>
        <dbReference type="PROSITE" id="PS51668"/>
    </source>
</evidence>
<accession>A0A024GM16</accession>
<dbReference type="AlphaFoldDB" id="A0A024GM16"/>
<dbReference type="Proteomes" id="UP000053237">
    <property type="component" value="Unassembled WGS sequence"/>
</dbReference>
<dbReference type="Gene3D" id="2.40.30.70">
    <property type="entry name" value="YaeB-like"/>
    <property type="match status" value="1"/>
</dbReference>
<proteinExistence type="inferred from homology"/>
<dbReference type="NCBIfam" id="TIGR00104">
    <property type="entry name" value="tRNA_TsaA"/>
    <property type="match status" value="1"/>
</dbReference>
<dbReference type="InParanoid" id="A0A024GM16"/>
<dbReference type="InterPro" id="IPR036414">
    <property type="entry name" value="YaeB_N_sf"/>
</dbReference>
<dbReference type="PANTHER" id="PTHR12818">
    <property type="entry name" value="TRNA (ADENINE(37)-N6)-METHYLTRANSFERASE"/>
    <property type="match status" value="1"/>
</dbReference>
<reference evidence="5 6" key="1">
    <citation type="submission" date="2012-05" db="EMBL/GenBank/DDBJ databases">
        <title>Recombination and specialization in a pathogen metapopulation.</title>
        <authorList>
            <person name="Gardiner A."/>
            <person name="Kemen E."/>
            <person name="Schultz-Larsen T."/>
            <person name="MacLean D."/>
            <person name="Van Oosterhout C."/>
            <person name="Jones J.D.G."/>
        </authorList>
    </citation>
    <scope>NUCLEOTIDE SEQUENCE [LARGE SCALE GENOMIC DNA]</scope>
    <source>
        <strain evidence="5 6">Ac Nc2</strain>
    </source>
</reference>
<dbReference type="InterPro" id="IPR023370">
    <property type="entry name" value="TrmO-like_N"/>
</dbReference>
<dbReference type="InterPro" id="IPR040372">
    <property type="entry name" value="YaeB-like"/>
</dbReference>
<sequence length="489" mass="55881">MLRYDSVRSTYHFKRFYAQSLKREAKLLRQLVEDERNGRIRAEKVSLQSSFKAHANTFESAKWFLCTSNRKLTFVLSTLHRSCRHSFSSYGANLRAFLLGTPRQGSLAASTRGKIKFFRSVSPEILDGLDGFSHVWILFIFHENTISKHTKVQSERYTFPAKVTPPRAGKRVGIFATRSPHRPNPIGITLATIDRVVKKDRTIYLSGIDLIDTTPILDIKPYIPAYDSIPKAVTPLWLAVSESDTLRTDIRWRHNDIHTKAKTLAAKTTFYREDPDTFIQAIAQVLNADDAANLWGDAKIIDCDNISRRVKIHFTGFSKRYDIWTHTDRLAANGTHSIPRYGRKKRVWDGEADLFTESKSNVNNRLAKTRKRSQCHEPQLLKSLVQLHPKPLPADQGIHSCAVSETTNRVKKASTEATGHSQQLSPTPDQAYFDNVSNTISLETRQKNLEILKQKNELLNLALVSWKEQLSEEMTWKVSGRKHRDPCIE</sequence>
<evidence type="ECO:0000313" key="6">
    <source>
        <dbReference type="Proteomes" id="UP000053237"/>
    </source>
</evidence>
<name>A0A024GM16_9STRA</name>
<comment type="caution">
    <text evidence="5">The sequence shown here is derived from an EMBL/GenBank/DDBJ whole genome shotgun (WGS) entry which is preliminary data.</text>
</comment>
<dbReference type="PANTHER" id="PTHR12818:SF0">
    <property type="entry name" value="TRNA (ADENINE(37)-N6)-METHYLTRANSFERASE"/>
    <property type="match status" value="1"/>
</dbReference>
<keyword evidence="3" id="KW-0175">Coiled coil</keyword>
<comment type="similarity">
    <text evidence="2">Belongs to the tRNA methyltransferase O family.</text>
</comment>
<dbReference type="PROSITE" id="PS51668">
    <property type="entry name" value="TSAA_2"/>
    <property type="match status" value="1"/>
</dbReference>
<protein>
    <recommendedName>
        <fullName evidence="4">TsaA-like domain-containing protein</fullName>
    </recommendedName>
</protein>
<dbReference type="Pfam" id="PF01980">
    <property type="entry name" value="TrmO_N"/>
    <property type="match status" value="1"/>
</dbReference>
<dbReference type="EMBL" id="CAIX01000188">
    <property type="protein sequence ID" value="CCI47822.1"/>
    <property type="molecule type" value="Genomic_DNA"/>
</dbReference>
<evidence type="ECO:0000256" key="2">
    <source>
        <dbReference type="ARBA" id="ARBA00033753"/>
    </source>
</evidence>